<evidence type="ECO:0000313" key="8">
    <source>
        <dbReference type="EMBL" id="GMA36503.1"/>
    </source>
</evidence>
<dbReference type="SUPFAM" id="SSF53738">
    <property type="entry name" value="Phosphoglucomutase, first 3 domains"/>
    <property type="match status" value="1"/>
</dbReference>
<gene>
    <name evidence="8" type="ORF">GCM10025876_27070</name>
</gene>
<evidence type="ECO:0000256" key="3">
    <source>
        <dbReference type="ARBA" id="ARBA00022723"/>
    </source>
</evidence>
<reference evidence="9" key="1">
    <citation type="journal article" date="2019" name="Int. J. Syst. Evol. Microbiol.">
        <title>The Global Catalogue of Microorganisms (GCM) 10K type strain sequencing project: providing services to taxonomists for standard genome sequencing and annotation.</title>
        <authorList>
            <consortium name="The Broad Institute Genomics Platform"/>
            <consortium name="The Broad Institute Genome Sequencing Center for Infectious Disease"/>
            <person name="Wu L."/>
            <person name="Ma J."/>
        </authorList>
    </citation>
    <scope>NUCLEOTIDE SEQUENCE [LARGE SCALE GENOMIC DNA]</scope>
    <source>
        <strain evidence="9">NBRC 112299</strain>
    </source>
</reference>
<dbReference type="EMBL" id="BSUN01000001">
    <property type="protein sequence ID" value="GMA36503.1"/>
    <property type="molecule type" value="Genomic_DNA"/>
</dbReference>
<keyword evidence="3" id="KW-0479">Metal-binding</keyword>
<evidence type="ECO:0000256" key="2">
    <source>
        <dbReference type="ARBA" id="ARBA00022553"/>
    </source>
</evidence>
<evidence type="ECO:0000256" key="4">
    <source>
        <dbReference type="ARBA" id="ARBA00022842"/>
    </source>
</evidence>
<dbReference type="PANTHER" id="PTHR43771">
    <property type="entry name" value="PHOSPHOMANNOMUTASE"/>
    <property type="match status" value="1"/>
</dbReference>
<proteinExistence type="predicted"/>
<keyword evidence="4" id="KW-0460">Magnesium</keyword>
<feature type="region of interest" description="Disordered" evidence="6">
    <location>
        <begin position="73"/>
        <end position="94"/>
    </location>
</feature>
<comment type="caution">
    <text evidence="8">The sequence shown here is derived from an EMBL/GenBank/DDBJ whole genome shotgun (WGS) entry which is preliminary data.</text>
</comment>
<accession>A0ABQ6IF43</accession>
<name>A0ABQ6IF43_9MICO</name>
<evidence type="ECO:0000256" key="6">
    <source>
        <dbReference type="SAM" id="MobiDB-lite"/>
    </source>
</evidence>
<sequence length="94" mass="10055">MDLQAAVLEHGADLGLAFDGDADRCFVVDERGQVVPASAITALVGLREAARESAAGGQPTVIHNLISSRAVPEQLPRRAPRPCVPRWGTRTSRR</sequence>
<organism evidence="8 9">
    <name type="scientific">Demequina litorisediminis</name>
    <dbReference type="NCBI Taxonomy" id="1849022"/>
    <lineage>
        <taxon>Bacteria</taxon>
        <taxon>Bacillati</taxon>
        <taxon>Actinomycetota</taxon>
        <taxon>Actinomycetes</taxon>
        <taxon>Micrococcales</taxon>
        <taxon>Demequinaceae</taxon>
        <taxon>Demequina</taxon>
    </lineage>
</organism>
<dbReference type="Gene3D" id="3.40.120.10">
    <property type="entry name" value="Alpha-D-Glucose-1,6-Bisphosphate, subunit A, domain 3"/>
    <property type="match status" value="2"/>
</dbReference>
<keyword evidence="5" id="KW-0413">Isomerase</keyword>
<evidence type="ECO:0000259" key="7">
    <source>
        <dbReference type="Pfam" id="PF02879"/>
    </source>
</evidence>
<dbReference type="PANTHER" id="PTHR43771:SF1">
    <property type="entry name" value="PHOSPHOMANNOMUTASE"/>
    <property type="match status" value="1"/>
</dbReference>
<keyword evidence="2" id="KW-0597">Phosphoprotein</keyword>
<keyword evidence="9" id="KW-1185">Reference proteome</keyword>
<evidence type="ECO:0000256" key="1">
    <source>
        <dbReference type="ARBA" id="ARBA00001946"/>
    </source>
</evidence>
<feature type="domain" description="Alpha-D-phosphohexomutase alpha/beta/alpha" evidence="7">
    <location>
        <begin position="3"/>
        <end position="32"/>
    </location>
</feature>
<dbReference type="InterPro" id="IPR005845">
    <property type="entry name" value="A-D-PHexomutase_a/b/a-II"/>
</dbReference>
<protein>
    <recommendedName>
        <fullName evidence="7">Alpha-D-phosphohexomutase alpha/beta/alpha domain-containing protein</fullName>
    </recommendedName>
</protein>
<dbReference type="InterPro" id="IPR016055">
    <property type="entry name" value="A-D-PHexomutase_a/b/a-I/II/III"/>
</dbReference>
<evidence type="ECO:0000313" key="9">
    <source>
        <dbReference type="Proteomes" id="UP001157125"/>
    </source>
</evidence>
<evidence type="ECO:0000256" key="5">
    <source>
        <dbReference type="ARBA" id="ARBA00023235"/>
    </source>
</evidence>
<dbReference type="Pfam" id="PF02879">
    <property type="entry name" value="PGM_PMM_II"/>
    <property type="match status" value="1"/>
</dbReference>
<dbReference type="Proteomes" id="UP001157125">
    <property type="component" value="Unassembled WGS sequence"/>
</dbReference>
<comment type="cofactor">
    <cofactor evidence="1">
        <name>Mg(2+)</name>
        <dbReference type="ChEBI" id="CHEBI:18420"/>
    </cofactor>
</comment>